<reference evidence="1 2" key="2">
    <citation type="submission" date="2018-11" db="EMBL/GenBank/DDBJ databases">
        <authorList>
            <consortium name="Pathogen Informatics"/>
        </authorList>
    </citation>
    <scope>NUCLEOTIDE SEQUENCE [LARGE SCALE GENOMIC DNA]</scope>
    <source>
        <strain evidence="1 2">Costa Rica</strain>
    </source>
</reference>
<sequence length="59" mass="6902">MLPRLSHWPYLPSRTGDAAVLKPGSIVQPKFSPISLEKVQLSRVFERSLQRMWKQLRKI</sequence>
<name>A0A0R3Q1Q5_ANGCS</name>
<dbReference type="Proteomes" id="UP000267027">
    <property type="component" value="Unassembled WGS sequence"/>
</dbReference>
<dbReference type="EMBL" id="UYYA01005356">
    <property type="protein sequence ID" value="VDM64552.1"/>
    <property type="molecule type" value="Genomic_DNA"/>
</dbReference>
<dbReference type="AlphaFoldDB" id="A0A0R3Q1Q5"/>
<proteinExistence type="predicted"/>
<organism evidence="3">
    <name type="scientific">Angiostrongylus costaricensis</name>
    <name type="common">Nematode worm</name>
    <dbReference type="NCBI Taxonomy" id="334426"/>
    <lineage>
        <taxon>Eukaryota</taxon>
        <taxon>Metazoa</taxon>
        <taxon>Ecdysozoa</taxon>
        <taxon>Nematoda</taxon>
        <taxon>Chromadorea</taxon>
        <taxon>Rhabditida</taxon>
        <taxon>Rhabditina</taxon>
        <taxon>Rhabditomorpha</taxon>
        <taxon>Strongyloidea</taxon>
        <taxon>Metastrongylidae</taxon>
        <taxon>Angiostrongylus</taxon>
    </lineage>
</organism>
<keyword evidence="2" id="KW-1185">Reference proteome</keyword>
<evidence type="ECO:0000313" key="2">
    <source>
        <dbReference type="Proteomes" id="UP000267027"/>
    </source>
</evidence>
<dbReference type="WBParaSite" id="ACOC_0001296601-mRNA-1">
    <property type="protein sequence ID" value="ACOC_0001296601-mRNA-1"/>
    <property type="gene ID" value="ACOC_0001296601"/>
</dbReference>
<reference evidence="3" key="1">
    <citation type="submission" date="2017-02" db="UniProtKB">
        <authorList>
            <consortium name="WormBaseParasite"/>
        </authorList>
    </citation>
    <scope>IDENTIFICATION</scope>
</reference>
<gene>
    <name evidence="1" type="ORF">ACOC_LOCUS12967</name>
</gene>
<accession>A0A0R3Q1Q5</accession>
<evidence type="ECO:0000313" key="1">
    <source>
        <dbReference type="EMBL" id="VDM64552.1"/>
    </source>
</evidence>
<protein>
    <submittedName>
        <fullName evidence="1 3">Uncharacterized protein</fullName>
    </submittedName>
</protein>
<evidence type="ECO:0000313" key="3">
    <source>
        <dbReference type="WBParaSite" id="ACOC_0001296601-mRNA-1"/>
    </source>
</evidence>